<dbReference type="Proteomes" id="UP000664859">
    <property type="component" value="Unassembled WGS sequence"/>
</dbReference>
<evidence type="ECO:0000256" key="1">
    <source>
        <dbReference type="SAM" id="Coils"/>
    </source>
</evidence>
<keyword evidence="1" id="KW-0175">Coiled coil</keyword>
<name>A0A835YZ99_9STRA</name>
<feature type="compositionally biased region" description="Low complexity" evidence="2">
    <location>
        <begin position="311"/>
        <end position="328"/>
    </location>
</feature>
<organism evidence="3 4">
    <name type="scientific">Tribonema minus</name>
    <dbReference type="NCBI Taxonomy" id="303371"/>
    <lineage>
        <taxon>Eukaryota</taxon>
        <taxon>Sar</taxon>
        <taxon>Stramenopiles</taxon>
        <taxon>Ochrophyta</taxon>
        <taxon>PX clade</taxon>
        <taxon>Xanthophyceae</taxon>
        <taxon>Tribonematales</taxon>
        <taxon>Tribonemataceae</taxon>
        <taxon>Tribonema</taxon>
    </lineage>
</organism>
<evidence type="ECO:0000313" key="4">
    <source>
        <dbReference type="Proteomes" id="UP000664859"/>
    </source>
</evidence>
<proteinExistence type="predicted"/>
<comment type="caution">
    <text evidence="3">The sequence shown here is derived from an EMBL/GenBank/DDBJ whole genome shotgun (WGS) entry which is preliminary data.</text>
</comment>
<evidence type="ECO:0000256" key="2">
    <source>
        <dbReference type="SAM" id="MobiDB-lite"/>
    </source>
</evidence>
<dbReference type="EMBL" id="JAFCMP010000179">
    <property type="protein sequence ID" value="KAG5184140.1"/>
    <property type="molecule type" value="Genomic_DNA"/>
</dbReference>
<feature type="coiled-coil region" evidence="1">
    <location>
        <begin position="69"/>
        <end position="96"/>
    </location>
</feature>
<feature type="region of interest" description="Disordered" evidence="2">
    <location>
        <begin position="292"/>
        <end position="352"/>
    </location>
</feature>
<accession>A0A835YZ99</accession>
<reference evidence="3" key="1">
    <citation type="submission" date="2021-02" db="EMBL/GenBank/DDBJ databases">
        <title>First Annotated Genome of the Yellow-green Alga Tribonema minus.</title>
        <authorList>
            <person name="Mahan K.M."/>
        </authorList>
    </citation>
    <scope>NUCLEOTIDE SEQUENCE</scope>
    <source>
        <strain evidence="3">UTEX B ZZ1240</strain>
    </source>
</reference>
<evidence type="ECO:0000313" key="3">
    <source>
        <dbReference type="EMBL" id="KAG5184140.1"/>
    </source>
</evidence>
<protein>
    <submittedName>
        <fullName evidence="3">Uncharacterized protein</fullName>
    </submittedName>
</protein>
<dbReference type="AlphaFoldDB" id="A0A835YZ99"/>
<keyword evidence="4" id="KW-1185">Reference proteome</keyword>
<sequence length="570" mass="60534">MAATLAQRSATAVACARHATQLGRSNDDEATASLQLSAAQYRTLFTAISSQLRLRRQGADELAGRTMWHGNQKLSLADIEKKIAALEREDDDLQSDADGVKAVLRQGHGEYMGMADRDELWAYLRRLGKQQLQVGDKKILLGAQELRLLRRQASKAASLMHARHGARAALLAAKAGQALTQGVVRGSGTSGYWQNWQTAAVDGVGGGGTVGGAASTSGNLSSFPWREAPAAVSGLTKAYRNYKAEFRVMKRLGGGASSWYTAREIPKGGAVAFRACAAAIFQTGQPLQALVKGKADSRDGGAGGSSTFTPSDGSPSGRSSIRGGVRSGNVAPAKAGGSGGGGGGSVLSTADTDTGEADMKLDLRAVMEENLADFYASAAAQASARGLAPCYALHDIVDVTIVGTGMVEGAVRGDAFDPRIHEDSGMKVFLRNMGNAFRQIYPTRRRRGGPGPVSLSVAEQEAIIQKEVLDRMMSRQRIRTVHVDLQLVCRETFFVRKTATGAIVQGSDAVETRTHQVRLESTQRRPVPSAFDLAALEAASKVWSDINWQVIDIDGWLDGNDMFVLPATKS</sequence>
<feature type="compositionally biased region" description="Gly residues" evidence="2">
    <location>
        <begin position="336"/>
        <end position="345"/>
    </location>
</feature>
<gene>
    <name evidence="3" type="ORF">JKP88DRAFT_277343</name>
</gene>